<feature type="transmembrane region" description="Helical" evidence="2">
    <location>
        <begin position="99"/>
        <end position="121"/>
    </location>
</feature>
<feature type="transmembrane region" description="Helical" evidence="2">
    <location>
        <begin position="198"/>
        <end position="220"/>
    </location>
</feature>
<dbReference type="Proteomes" id="UP000198922">
    <property type="component" value="Unassembled WGS sequence"/>
</dbReference>
<reference evidence="5" key="1">
    <citation type="submission" date="2016-10" db="EMBL/GenBank/DDBJ databases">
        <authorList>
            <person name="Varghese N."/>
            <person name="Submissions S."/>
        </authorList>
    </citation>
    <scope>NUCLEOTIDE SEQUENCE [LARGE SCALE GENOMIC DNA]</scope>
    <source>
        <strain evidence="5">DSM 21424</strain>
    </source>
</reference>
<sequence length="261" mass="28912">MWSWAGERPEPAPQLAGWPGMSDPRHTDLPEQLRRTPELGFGLIFLLALAGLLFFLLAGEVVEGDTKAFDEWLLLLLRNPADLSDPVGPLWFEEIARDMTALGGVFWLTLLTLWVAGYLALSRHFGTMWFMLLAIGGGTLLSRGAKLFFDRPRPDLVPHESIVYTASFPSGHSMLSAVVYFTLAVMLSRLEARRLMKIYILTAAILLTGVVGMSRVYLGVHWPTDVLAGWSAGAAWATACFLVARWLQGRGRIEPGEEARD</sequence>
<dbReference type="Gene3D" id="1.20.144.10">
    <property type="entry name" value="Phosphatidic acid phosphatase type 2/haloperoxidase"/>
    <property type="match status" value="2"/>
</dbReference>
<protein>
    <submittedName>
        <fullName evidence="4">Undecaprenyl-diphosphatase</fullName>
    </submittedName>
</protein>
<keyword evidence="5" id="KW-1185">Reference proteome</keyword>
<dbReference type="InterPro" id="IPR036938">
    <property type="entry name" value="PAP2/HPO_sf"/>
</dbReference>
<feature type="transmembrane region" description="Helical" evidence="2">
    <location>
        <begin position="128"/>
        <end position="149"/>
    </location>
</feature>
<keyword evidence="2" id="KW-1133">Transmembrane helix</keyword>
<dbReference type="CDD" id="cd03392">
    <property type="entry name" value="PAP2_like_2"/>
    <property type="match status" value="1"/>
</dbReference>
<keyword evidence="2" id="KW-0812">Transmembrane</keyword>
<evidence type="ECO:0000259" key="3">
    <source>
        <dbReference type="SMART" id="SM00014"/>
    </source>
</evidence>
<proteinExistence type="predicted"/>
<evidence type="ECO:0000313" key="4">
    <source>
        <dbReference type="EMBL" id="SDE32374.1"/>
    </source>
</evidence>
<dbReference type="SMART" id="SM00014">
    <property type="entry name" value="acidPPc"/>
    <property type="match status" value="1"/>
</dbReference>
<dbReference type="PANTHER" id="PTHR14969">
    <property type="entry name" value="SPHINGOSINE-1-PHOSPHATE PHOSPHOHYDROLASE"/>
    <property type="match status" value="1"/>
</dbReference>
<dbReference type="STRING" id="521013.SAMN04488567_1296"/>
<evidence type="ECO:0000256" key="1">
    <source>
        <dbReference type="SAM" id="MobiDB-lite"/>
    </source>
</evidence>
<dbReference type="Pfam" id="PF01569">
    <property type="entry name" value="PAP2"/>
    <property type="match status" value="1"/>
</dbReference>
<dbReference type="SUPFAM" id="SSF48317">
    <property type="entry name" value="Acid phosphatase/Vanadium-dependent haloperoxidase"/>
    <property type="match status" value="1"/>
</dbReference>
<feature type="region of interest" description="Disordered" evidence="1">
    <location>
        <begin position="1"/>
        <end position="29"/>
    </location>
</feature>
<name>A0A1G7BZ39_9RHOB</name>
<accession>A0A1G7BZ39</accession>
<dbReference type="EMBL" id="FNAT01000002">
    <property type="protein sequence ID" value="SDE32374.1"/>
    <property type="molecule type" value="Genomic_DNA"/>
</dbReference>
<dbReference type="AlphaFoldDB" id="A0A1G7BZ39"/>
<feature type="transmembrane region" description="Helical" evidence="2">
    <location>
        <begin position="39"/>
        <end position="58"/>
    </location>
</feature>
<evidence type="ECO:0000256" key="2">
    <source>
        <dbReference type="SAM" id="Phobius"/>
    </source>
</evidence>
<feature type="domain" description="Phosphatidic acid phosphatase type 2/haloperoxidase" evidence="3">
    <location>
        <begin position="127"/>
        <end position="241"/>
    </location>
</feature>
<feature type="transmembrane region" description="Helical" evidence="2">
    <location>
        <begin position="161"/>
        <end position="186"/>
    </location>
</feature>
<organism evidence="4 5">
    <name type="scientific">Limimaricola pyoseonensis</name>
    <dbReference type="NCBI Taxonomy" id="521013"/>
    <lineage>
        <taxon>Bacteria</taxon>
        <taxon>Pseudomonadati</taxon>
        <taxon>Pseudomonadota</taxon>
        <taxon>Alphaproteobacteria</taxon>
        <taxon>Rhodobacterales</taxon>
        <taxon>Paracoccaceae</taxon>
        <taxon>Limimaricola</taxon>
    </lineage>
</organism>
<evidence type="ECO:0000313" key="5">
    <source>
        <dbReference type="Proteomes" id="UP000198922"/>
    </source>
</evidence>
<keyword evidence="2" id="KW-0472">Membrane</keyword>
<feature type="transmembrane region" description="Helical" evidence="2">
    <location>
        <begin position="226"/>
        <end position="247"/>
    </location>
</feature>
<dbReference type="PANTHER" id="PTHR14969:SF13">
    <property type="entry name" value="AT30094P"/>
    <property type="match status" value="1"/>
</dbReference>
<gene>
    <name evidence="4" type="ORF">SAMN04488567_1296</name>
</gene>
<dbReference type="InterPro" id="IPR000326">
    <property type="entry name" value="PAP2/HPO"/>
</dbReference>